<protein>
    <recommendedName>
        <fullName evidence="5">Cell division protein SepF</fullName>
    </recommendedName>
</protein>
<dbReference type="AlphaFoldDB" id="A0A385PZ63"/>
<dbReference type="Gene3D" id="3.30.110.150">
    <property type="entry name" value="SepF-like protein"/>
    <property type="match status" value="1"/>
</dbReference>
<dbReference type="InterPro" id="IPR038594">
    <property type="entry name" value="SepF-like_sf"/>
</dbReference>
<evidence type="ECO:0000256" key="1">
    <source>
        <dbReference type="ARBA" id="ARBA00022618"/>
    </source>
</evidence>
<name>A0A385PZ63_9FIRM</name>
<keyword evidence="5" id="KW-0963">Cytoplasm</keyword>
<comment type="subcellular location">
    <subcellularLocation>
        <location evidence="5">Cytoplasm</location>
    </subcellularLocation>
    <text evidence="5">Localizes to the division site, in a FtsZ-dependent manner.</text>
</comment>
<keyword evidence="7" id="KW-1185">Reference proteome</keyword>
<gene>
    <name evidence="5" type="primary">sepF</name>
    <name evidence="6" type="ORF">D4A81_05375</name>
</gene>
<keyword evidence="2 5" id="KW-0717">Septation</keyword>
<accession>A0A385PZ63</accession>
<comment type="subunit">
    <text evidence="5">Homodimer. Interacts with FtsZ.</text>
</comment>
<proteinExistence type="inferred from homology"/>
<evidence type="ECO:0000313" key="6">
    <source>
        <dbReference type="EMBL" id="AYA99410.1"/>
    </source>
</evidence>
<dbReference type="InterPro" id="IPR007561">
    <property type="entry name" value="Cell_div_SepF/SepF-rel"/>
</dbReference>
<dbReference type="KEGG" id="lua:D4A81_05375"/>
<evidence type="ECO:0000256" key="3">
    <source>
        <dbReference type="ARBA" id="ARBA00023306"/>
    </source>
</evidence>
<organism evidence="6 7">
    <name type="scientific">Lachnoanaerobaculum umeaense</name>
    <dbReference type="NCBI Taxonomy" id="617123"/>
    <lineage>
        <taxon>Bacteria</taxon>
        <taxon>Bacillati</taxon>
        <taxon>Bacillota</taxon>
        <taxon>Clostridia</taxon>
        <taxon>Lachnospirales</taxon>
        <taxon>Lachnospiraceae</taxon>
        <taxon>Lachnoanaerobaculum</taxon>
    </lineage>
</organism>
<evidence type="ECO:0000256" key="2">
    <source>
        <dbReference type="ARBA" id="ARBA00023210"/>
    </source>
</evidence>
<dbReference type="InterPro" id="IPR023052">
    <property type="entry name" value="Cell_div_SepF"/>
</dbReference>
<evidence type="ECO:0000313" key="7">
    <source>
        <dbReference type="Proteomes" id="UP000265562"/>
    </source>
</evidence>
<comment type="similarity">
    <text evidence="5">Belongs to the SepF family.</text>
</comment>
<evidence type="ECO:0000256" key="5">
    <source>
        <dbReference type="HAMAP-Rule" id="MF_01197"/>
    </source>
</evidence>
<comment type="function">
    <text evidence="4 5">Cell division protein that is part of the divisome complex and is recruited early to the Z-ring. Probably stimulates Z-ring formation, perhaps through the cross-linking of FtsZ protofilaments. Its function overlaps with FtsA.</text>
</comment>
<dbReference type="EMBL" id="CP032364">
    <property type="protein sequence ID" value="AYA99410.1"/>
    <property type="molecule type" value="Genomic_DNA"/>
</dbReference>
<dbReference type="RefSeq" id="WP_111524095.1">
    <property type="nucleotide sequence ID" value="NZ_CP032364.1"/>
</dbReference>
<dbReference type="PANTHER" id="PTHR35798">
    <property type="entry name" value="CELL DIVISION PROTEIN SEPF"/>
    <property type="match status" value="1"/>
</dbReference>
<dbReference type="GO" id="GO:0000917">
    <property type="term" value="P:division septum assembly"/>
    <property type="evidence" value="ECO:0007669"/>
    <property type="project" value="UniProtKB-KW"/>
</dbReference>
<dbReference type="GO" id="GO:0005737">
    <property type="term" value="C:cytoplasm"/>
    <property type="evidence" value="ECO:0007669"/>
    <property type="project" value="UniProtKB-SubCell"/>
</dbReference>
<dbReference type="GO" id="GO:0043093">
    <property type="term" value="P:FtsZ-dependent cytokinesis"/>
    <property type="evidence" value="ECO:0007669"/>
    <property type="project" value="UniProtKB-UniRule"/>
</dbReference>
<dbReference type="HAMAP" id="MF_01197">
    <property type="entry name" value="SepF"/>
    <property type="match status" value="1"/>
</dbReference>
<dbReference type="Proteomes" id="UP000265562">
    <property type="component" value="Chromosome"/>
</dbReference>
<dbReference type="PANTHER" id="PTHR35798:SF1">
    <property type="entry name" value="CELL DIVISION PROTEIN SEPF"/>
    <property type="match status" value="1"/>
</dbReference>
<sequence length="166" mass="18395">MVKDLFERIREYLNVGGGEDDYQGEDDFEEGIDDTEEVDAEDEVEEESKLKTTHKITKVDNDNIVPIKKEVEVTMYRPTSVEESRLVVDSLKKGKTVVLNLEDVRTAIAQRIVDFVCGAAYEMQGNLQSISESIFIVTPANVVLSGDFTDLLGIEHNSSDASGFGG</sequence>
<dbReference type="Pfam" id="PF04472">
    <property type="entry name" value="SepF"/>
    <property type="match status" value="1"/>
</dbReference>
<evidence type="ECO:0000256" key="4">
    <source>
        <dbReference type="ARBA" id="ARBA00044936"/>
    </source>
</evidence>
<reference evidence="6 7" key="1">
    <citation type="submission" date="2018-09" db="EMBL/GenBank/DDBJ databases">
        <title>Genome sequencing of Lachnoanaerobaculum umeaense DSM 23576.</title>
        <authorList>
            <person name="Kook J.-K."/>
            <person name="Park S.-N."/>
            <person name="Lim Y.K."/>
        </authorList>
    </citation>
    <scope>NUCLEOTIDE SEQUENCE [LARGE SCALE GENOMIC DNA]</scope>
    <source>
        <strain evidence="7">DSM 23576 \ CCUG 58757</strain>
    </source>
</reference>
<keyword evidence="1 5" id="KW-0132">Cell division</keyword>
<keyword evidence="3 5" id="KW-0131">Cell cycle</keyword>
<dbReference type="OrthoDB" id="9815206at2"/>